<evidence type="ECO:0000256" key="1">
    <source>
        <dbReference type="ARBA" id="ARBA00023015"/>
    </source>
</evidence>
<sequence length="268" mass="28842">MSDISRPVLPPVPTPPPADDALFVDAIARGFQVLSAFHGASGPLSLGEIASRSGLGRSAVQRIVHTLRHQGYLRRDPQDRGYLPGLRLLDHALDYQRLDPQIARVLPVLMELRRETGERVDFSLRDDLRLVYALRFQSKRGFYSASLIGTSVPLYCTAGGRAVLSRLPRPDAEALLARSTLLPYSQRTLTDPQAIMAEVDLAREQGYALAQQQIVAGEIALGVAVLDAAGLPLGAIHIAGSLGEWDAEGFARSFAALAMSAAGALNAR</sequence>
<dbReference type="PANTHER" id="PTHR30136:SF35">
    <property type="entry name" value="HTH-TYPE TRANSCRIPTIONAL REGULATOR RV1719"/>
    <property type="match status" value="1"/>
</dbReference>
<proteinExistence type="predicted"/>
<keyword evidence="1" id="KW-0805">Transcription regulation</keyword>
<dbReference type="SUPFAM" id="SSF46785">
    <property type="entry name" value="Winged helix' DNA-binding domain"/>
    <property type="match status" value="1"/>
</dbReference>
<dbReference type="InterPro" id="IPR029016">
    <property type="entry name" value="GAF-like_dom_sf"/>
</dbReference>
<dbReference type="InterPro" id="IPR050707">
    <property type="entry name" value="HTH_MetabolicPath_Reg"/>
</dbReference>
<dbReference type="Proteomes" id="UP000285530">
    <property type="component" value="Unassembled WGS sequence"/>
</dbReference>
<gene>
    <name evidence="6" type="ORF">D3P06_07765</name>
</gene>
<dbReference type="InterPro" id="IPR036390">
    <property type="entry name" value="WH_DNA-bd_sf"/>
</dbReference>
<protein>
    <submittedName>
        <fullName evidence="6">IclR family transcriptional regulator</fullName>
    </submittedName>
</protein>
<evidence type="ECO:0000313" key="6">
    <source>
        <dbReference type="EMBL" id="RJL05236.1"/>
    </source>
</evidence>
<dbReference type="Pfam" id="PF01614">
    <property type="entry name" value="IclR_C"/>
    <property type="match status" value="1"/>
</dbReference>
<dbReference type="OrthoDB" id="9807558at2"/>
<dbReference type="SUPFAM" id="SSF55781">
    <property type="entry name" value="GAF domain-like"/>
    <property type="match status" value="1"/>
</dbReference>
<accession>A0A418ZXI5</accession>
<reference evidence="6 7" key="1">
    <citation type="submission" date="2018-09" db="EMBL/GenBank/DDBJ databases">
        <title>Paracoccus onubensis nov. sp. a moderate halophilic bacterium isolated from Gruta de las Maravillas (Aracena, Spain).</title>
        <authorList>
            <person name="Jurado V."/>
            <person name="Gutierrez-Patricio S."/>
            <person name="Gonzalez-Pimentel J.L."/>
            <person name="Laiz L."/>
            <person name="Saiz-Jimenez C."/>
        </authorList>
    </citation>
    <scope>NUCLEOTIDE SEQUENCE [LARGE SCALE GENOMIC DNA]</scope>
    <source>
        <strain evidence="6 7">DSM 19484</strain>
    </source>
</reference>
<dbReference type="InterPro" id="IPR014757">
    <property type="entry name" value="Tscrpt_reg_IclR_C"/>
</dbReference>
<evidence type="ECO:0000259" key="5">
    <source>
        <dbReference type="PROSITE" id="PS51078"/>
    </source>
</evidence>
<comment type="caution">
    <text evidence="6">The sequence shown here is derived from an EMBL/GenBank/DDBJ whole genome shotgun (WGS) entry which is preliminary data.</text>
</comment>
<dbReference type="GO" id="GO:0003700">
    <property type="term" value="F:DNA-binding transcription factor activity"/>
    <property type="evidence" value="ECO:0007669"/>
    <property type="project" value="TreeGrafter"/>
</dbReference>
<name>A0A418ZXI5_9RHOB</name>
<dbReference type="Pfam" id="PF09339">
    <property type="entry name" value="HTH_IclR"/>
    <property type="match status" value="1"/>
</dbReference>
<dbReference type="InterPro" id="IPR036388">
    <property type="entry name" value="WH-like_DNA-bd_sf"/>
</dbReference>
<organism evidence="6 7">
    <name type="scientific">Paracoccus aestuarii</name>
    <dbReference type="NCBI Taxonomy" id="453842"/>
    <lineage>
        <taxon>Bacteria</taxon>
        <taxon>Pseudomonadati</taxon>
        <taxon>Pseudomonadota</taxon>
        <taxon>Alphaproteobacteria</taxon>
        <taxon>Rhodobacterales</taxon>
        <taxon>Paracoccaceae</taxon>
        <taxon>Paracoccus</taxon>
    </lineage>
</organism>
<evidence type="ECO:0000313" key="7">
    <source>
        <dbReference type="Proteomes" id="UP000285530"/>
    </source>
</evidence>
<dbReference type="SMART" id="SM00346">
    <property type="entry name" value="HTH_ICLR"/>
    <property type="match status" value="1"/>
</dbReference>
<dbReference type="Gene3D" id="3.30.450.40">
    <property type="match status" value="1"/>
</dbReference>
<dbReference type="AlphaFoldDB" id="A0A418ZXI5"/>
<dbReference type="GO" id="GO:0045892">
    <property type="term" value="P:negative regulation of DNA-templated transcription"/>
    <property type="evidence" value="ECO:0007669"/>
    <property type="project" value="TreeGrafter"/>
</dbReference>
<evidence type="ECO:0000256" key="2">
    <source>
        <dbReference type="ARBA" id="ARBA00023125"/>
    </source>
</evidence>
<dbReference type="PROSITE" id="PS51078">
    <property type="entry name" value="ICLR_ED"/>
    <property type="match status" value="1"/>
</dbReference>
<keyword evidence="3" id="KW-0804">Transcription</keyword>
<feature type="domain" description="IclR-ED" evidence="5">
    <location>
        <begin position="87"/>
        <end position="268"/>
    </location>
</feature>
<dbReference type="InterPro" id="IPR005471">
    <property type="entry name" value="Tscrpt_reg_IclR_N"/>
</dbReference>
<feature type="domain" description="HTH iclR-type" evidence="4">
    <location>
        <begin position="24"/>
        <end position="86"/>
    </location>
</feature>
<dbReference type="Gene3D" id="1.10.10.10">
    <property type="entry name" value="Winged helix-like DNA-binding domain superfamily/Winged helix DNA-binding domain"/>
    <property type="match status" value="1"/>
</dbReference>
<dbReference type="EMBL" id="QZEV01000028">
    <property type="protein sequence ID" value="RJL05236.1"/>
    <property type="molecule type" value="Genomic_DNA"/>
</dbReference>
<dbReference type="RefSeq" id="WP_119886020.1">
    <property type="nucleotide sequence ID" value="NZ_CP067169.1"/>
</dbReference>
<evidence type="ECO:0000256" key="3">
    <source>
        <dbReference type="ARBA" id="ARBA00023163"/>
    </source>
</evidence>
<evidence type="ECO:0000259" key="4">
    <source>
        <dbReference type="PROSITE" id="PS51077"/>
    </source>
</evidence>
<keyword evidence="2" id="KW-0238">DNA-binding</keyword>
<dbReference type="PANTHER" id="PTHR30136">
    <property type="entry name" value="HELIX-TURN-HELIX TRANSCRIPTIONAL REGULATOR, ICLR FAMILY"/>
    <property type="match status" value="1"/>
</dbReference>
<keyword evidence="7" id="KW-1185">Reference proteome</keyword>
<dbReference type="PROSITE" id="PS51077">
    <property type="entry name" value="HTH_ICLR"/>
    <property type="match status" value="1"/>
</dbReference>
<dbReference type="GO" id="GO:0003677">
    <property type="term" value="F:DNA binding"/>
    <property type="evidence" value="ECO:0007669"/>
    <property type="project" value="UniProtKB-KW"/>
</dbReference>